<evidence type="ECO:0000313" key="3">
    <source>
        <dbReference type="Proteomes" id="UP000054636"/>
    </source>
</evidence>
<dbReference type="EMBL" id="LNFP01001154">
    <property type="protein sequence ID" value="KUF87481.1"/>
    <property type="molecule type" value="Genomic_DNA"/>
</dbReference>
<dbReference type="Proteomes" id="UP000054636">
    <property type="component" value="Unassembled WGS sequence"/>
</dbReference>
<organism evidence="2 3">
    <name type="scientific">Phytophthora nicotianae</name>
    <name type="common">Potato buckeye rot agent</name>
    <name type="synonym">Phytophthora parasitica</name>
    <dbReference type="NCBI Taxonomy" id="4792"/>
    <lineage>
        <taxon>Eukaryota</taxon>
        <taxon>Sar</taxon>
        <taxon>Stramenopiles</taxon>
        <taxon>Oomycota</taxon>
        <taxon>Peronosporomycetes</taxon>
        <taxon>Peronosporales</taxon>
        <taxon>Peronosporaceae</taxon>
        <taxon>Phytophthora</taxon>
    </lineage>
</organism>
<sequence>MKFSTVFTAAAVAVLCLLQLSAAEEQASVHLRVHTVEQSPNGAICYLACPTGQYCPRGENKCRAPTGNQCFNPATSLFREGCDPASSATRANQDSHFRIRLTTLKPPSSSQLSNMKFSTVFTAAFVATACLFQSTTAEDQAAVHLRVHTVEQNANGAICYQACASGQYCPRGETACRAPTGSQCFNPATSLFIDACDPGFKCDNGKCVYA</sequence>
<feature type="chain" id="PRO_5006940933" evidence="1">
    <location>
        <begin position="24"/>
        <end position="210"/>
    </location>
</feature>
<feature type="signal peptide" evidence="1">
    <location>
        <begin position="1"/>
        <end position="23"/>
    </location>
</feature>
<name>A0A0W8CTW2_PHYNI</name>
<evidence type="ECO:0000313" key="2">
    <source>
        <dbReference type="EMBL" id="KUF87481.1"/>
    </source>
</evidence>
<comment type="caution">
    <text evidence="2">The sequence shown here is derived from an EMBL/GenBank/DDBJ whole genome shotgun (WGS) entry which is preliminary data.</text>
</comment>
<reference evidence="2 3" key="1">
    <citation type="submission" date="2015-11" db="EMBL/GenBank/DDBJ databases">
        <title>Genomes and virulence difference between two physiological races of Phytophthora nicotianae.</title>
        <authorList>
            <person name="Liu H."/>
            <person name="Ma X."/>
            <person name="Yu H."/>
            <person name="Fang D."/>
            <person name="Li Y."/>
            <person name="Wang X."/>
            <person name="Wang W."/>
            <person name="Dong Y."/>
            <person name="Xiao B."/>
        </authorList>
    </citation>
    <scope>NUCLEOTIDE SEQUENCE [LARGE SCALE GENOMIC DNA]</scope>
    <source>
        <strain evidence="3">race 1</strain>
    </source>
</reference>
<keyword evidence="1" id="KW-0732">Signal</keyword>
<gene>
    <name evidence="2" type="ORF">AM588_10003382</name>
</gene>
<protein>
    <submittedName>
        <fullName evidence="2">Succinate dehydrogenase iron-sulfur subunit</fullName>
    </submittedName>
</protein>
<dbReference type="AlphaFoldDB" id="A0A0W8CTW2"/>
<accession>A0A0W8CTW2</accession>
<evidence type="ECO:0000256" key="1">
    <source>
        <dbReference type="SAM" id="SignalP"/>
    </source>
</evidence>
<proteinExistence type="predicted"/>